<evidence type="ECO:0000256" key="10">
    <source>
        <dbReference type="SAM" id="MobiDB-lite"/>
    </source>
</evidence>
<evidence type="ECO:0000313" key="15">
    <source>
        <dbReference type="Proteomes" id="UP000555756"/>
    </source>
</evidence>
<evidence type="ECO:0000256" key="9">
    <source>
        <dbReference type="RuleBase" id="RU003357"/>
    </source>
</evidence>
<reference evidence="14 15" key="1">
    <citation type="submission" date="2020-04" db="EMBL/GenBank/DDBJ databases">
        <title>Description of novel Gluconacetobacter.</title>
        <authorList>
            <person name="Sombolestani A."/>
        </authorList>
    </citation>
    <scope>NUCLEOTIDE SEQUENCE [LARGE SCALE GENOMIC DNA]</scope>
    <source>
        <strain evidence="14 15">LMG 21311</strain>
    </source>
</reference>
<dbReference type="Pfam" id="PF00593">
    <property type="entry name" value="TonB_dep_Rec_b-barrel"/>
    <property type="match status" value="1"/>
</dbReference>
<keyword evidence="14" id="KW-0675">Receptor</keyword>
<keyword evidence="2 8" id="KW-0813">Transport</keyword>
<dbReference type="PROSITE" id="PS52016">
    <property type="entry name" value="TONB_DEPENDENT_REC_3"/>
    <property type="match status" value="1"/>
</dbReference>
<dbReference type="InterPro" id="IPR000531">
    <property type="entry name" value="Beta-barrel_TonB"/>
</dbReference>
<evidence type="ECO:0000256" key="11">
    <source>
        <dbReference type="SAM" id="SignalP"/>
    </source>
</evidence>
<keyword evidence="11" id="KW-0732">Signal</keyword>
<feature type="compositionally biased region" description="Low complexity" evidence="10">
    <location>
        <begin position="32"/>
        <end position="50"/>
    </location>
</feature>
<evidence type="ECO:0000256" key="6">
    <source>
        <dbReference type="ARBA" id="ARBA00023136"/>
    </source>
</evidence>
<comment type="subcellular location">
    <subcellularLocation>
        <location evidence="1 8">Cell outer membrane</location>
        <topology evidence="1 8">Multi-pass membrane protein</topology>
    </subcellularLocation>
</comment>
<evidence type="ECO:0000259" key="12">
    <source>
        <dbReference type="Pfam" id="PF00593"/>
    </source>
</evidence>
<dbReference type="InterPro" id="IPR036942">
    <property type="entry name" value="Beta-barrel_TonB_sf"/>
</dbReference>
<name>A0A7W4JU99_9PROT</name>
<proteinExistence type="inferred from homology"/>
<sequence>MLSRTCLTILLASTAISGFAATTAVAQEAAPVSSSASATTSPAPARATTAKGGSSDVAPEQVAVTGRSARTRAPGGGLLRVETEPKAVQTITRDFIAKQSPTTNIQQLLRMLPSANVSDQDPFGLTSGQTEVRGMDQTQIGWLLDGMPLNDIGGGQFYSNEVLEAEDLESVSLQPGSVNIDSPVVNASAGLVTATMSNPTHERGGLLDISFGSFDTHRQFLRLNSGDIGTTGLRAMFAFSHTDGNNWRGPGRIEKFHYDFKAIKDFENGSHTGMTVSYNDQVNDFILNPSLAQYRATGYSTNYDANYGGIKDTNYYKLHVNPFRNVIVSAPTHIVVTPDLSIDDTVYFWHGIGNGTGASVLTEGTDTGGTATEGMTYMGNQPVAVDLNGDGKITPGTQALVFSPSNQEQFRTGNTLKFNYQIGRHHTLTAGWWYEYSNLDQYSPIGMVNQTTGQPLNIWGTKNIYTVPGGDQYRSRDFLTLTQINMLFVGDTMKYFNDRLRIDLGFKEAMVTRRTYDYTPGTTYNRNLHNAEPLPQVGLSWTFNSHHQIYVAGSTNFRVPSNTSLVDYYSTAGKQTQTGGSSAPEYSISEEIGYRYNGDLLVGSISFFNYNFTNKQLSLSYYDPSSGTNYSRTVNAGGQTSRGVDVQLATRPLWFHLRPYATFEYLNARIDNDLATTGRLNGVTINDALPTRGKTQIRSPKVQAALGLDYDDGRLFISGNVKYVDKQYATLMDDSYIPRYITDSVNIGYRFPSIGYLKGPQIQLNMQNLTNAKFRSGIGGFANNLNATTGVHGSTISGSNGVGSPYYYLQAPFTAIVTASTAF</sequence>
<feature type="signal peptide" evidence="11">
    <location>
        <begin position="1"/>
        <end position="20"/>
    </location>
</feature>
<evidence type="ECO:0000256" key="8">
    <source>
        <dbReference type="PROSITE-ProRule" id="PRU01360"/>
    </source>
</evidence>
<dbReference type="RefSeq" id="WP_183120172.1">
    <property type="nucleotide sequence ID" value="NZ_JABEQF010000011.1"/>
</dbReference>
<evidence type="ECO:0000259" key="13">
    <source>
        <dbReference type="Pfam" id="PF07715"/>
    </source>
</evidence>
<keyword evidence="6 8" id="KW-0472">Membrane</keyword>
<dbReference type="Gene3D" id="2.170.130.10">
    <property type="entry name" value="TonB-dependent receptor, plug domain"/>
    <property type="match status" value="1"/>
</dbReference>
<dbReference type="Gene3D" id="2.40.170.20">
    <property type="entry name" value="TonB-dependent receptor, beta-barrel domain"/>
    <property type="match status" value="1"/>
</dbReference>
<evidence type="ECO:0000256" key="2">
    <source>
        <dbReference type="ARBA" id="ARBA00022448"/>
    </source>
</evidence>
<keyword evidence="3 8" id="KW-1134">Transmembrane beta strand</keyword>
<keyword evidence="7 8" id="KW-0998">Cell outer membrane</keyword>
<keyword evidence="15" id="KW-1185">Reference proteome</keyword>
<dbReference type="InterPro" id="IPR037066">
    <property type="entry name" value="Plug_dom_sf"/>
</dbReference>
<evidence type="ECO:0000256" key="7">
    <source>
        <dbReference type="ARBA" id="ARBA00023237"/>
    </source>
</evidence>
<feature type="region of interest" description="Disordered" evidence="10">
    <location>
        <begin position="32"/>
        <end position="76"/>
    </location>
</feature>
<comment type="similarity">
    <text evidence="8 9">Belongs to the TonB-dependent receptor family.</text>
</comment>
<dbReference type="SUPFAM" id="SSF56935">
    <property type="entry name" value="Porins"/>
    <property type="match status" value="1"/>
</dbReference>
<comment type="caution">
    <text evidence="14">The sequence shown here is derived from an EMBL/GenBank/DDBJ whole genome shotgun (WGS) entry which is preliminary data.</text>
</comment>
<accession>A0A7W4JU99</accession>
<feature type="chain" id="PRO_5031272570" evidence="11">
    <location>
        <begin position="21"/>
        <end position="823"/>
    </location>
</feature>
<dbReference type="AlphaFoldDB" id="A0A7W4JU99"/>
<dbReference type="InterPro" id="IPR012910">
    <property type="entry name" value="Plug_dom"/>
</dbReference>
<evidence type="ECO:0000256" key="5">
    <source>
        <dbReference type="ARBA" id="ARBA00023077"/>
    </source>
</evidence>
<dbReference type="Proteomes" id="UP000555756">
    <property type="component" value="Unassembled WGS sequence"/>
</dbReference>
<keyword evidence="4 8" id="KW-0812">Transmembrane</keyword>
<dbReference type="EMBL" id="JABEQF010000011">
    <property type="protein sequence ID" value="MBB2191042.1"/>
    <property type="molecule type" value="Genomic_DNA"/>
</dbReference>
<evidence type="ECO:0000256" key="4">
    <source>
        <dbReference type="ARBA" id="ARBA00022692"/>
    </source>
</evidence>
<keyword evidence="5 9" id="KW-0798">TonB box</keyword>
<feature type="domain" description="TonB-dependent receptor plug" evidence="13">
    <location>
        <begin position="82"/>
        <end position="177"/>
    </location>
</feature>
<evidence type="ECO:0000256" key="3">
    <source>
        <dbReference type="ARBA" id="ARBA00022452"/>
    </source>
</evidence>
<evidence type="ECO:0000256" key="1">
    <source>
        <dbReference type="ARBA" id="ARBA00004571"/>
    </source>
</evidence>
<dbReference type="GO" id="GO:0009279">
    <property type="term" value="C:cell outer membrane"/>
    <property type="evidence" value="ECO:0007669"/>
    <property type="project" value="UniProtKB-SubCell"/>
</dbReference>
<gene>
    <name evidence="14" type="ORF">HLH34_13910</name>
</gene>
<feature type="domain" description="TonB-dependent receptor-like beta-barrel" evidence="12">
    <location>
        <begin position="276"/>
        <end position="769"/>
    </location>
</feature>
<evidence type="ECO:0000313" key="14">
    <source>
        <dbReference type="EMBL" id="MBB2191042.1"/>
    </source>
</evidence>
<dbReference type="InterPro" id="IPR039426">
    <property type="entry name" value="TonB-dep_rcpt-like"/>
</dbReference>
<organism evidence="14 15">
    <name type="scientific">Gluconacetobacter azotocaptans</name>
    <dbReference type="NCBI Taxonomy" id="142834"/>
    <lineage>
        <taxon>Bacteria</taxon>
        <taxon>Pseudomonadati</taxon>
        <taxon>Pseudomonadota</taxon>
        <taxon>Alphaproteobacteria</taxon>
        <taxon>Acetobacterales</taxon>
        <taxon>Acetobacteraceae</taxon>
        <taxon>Gluconacetobacter</taxon>
    </lineage>
</organism>
<protein>
    <submittedName>
        <fullName evidence="14">TonB-dependent receptor</fullName>
    </submittedName>
</protein>
<dbReference type="Pfam" id="PF07715">
    <property type="entry name" value="Plug"/>
    <property type="match status" value="1"/>
</dbReference>